<gene>
    <name evidence="8" type="ORF">BABINDRAFT_169957</name>
</gene>
<dbReference type="PANTHER" id="PTHR46395:SF1">
    <property type="entry name" value="ADP-RIBOSYLATION FACTOR GTPASE-ACTIVATING PROTEIN 1"/>
    <property type="match status" value="1"/>
</dbReference>
<dbReference type="FunFam" id="1.10.220.150:FF:000014">
    <property type="entry name" value="ADP-ribosylation factor GTPase-activating protein"/>
    <property type="match status" value="1"/>
</dbReference>
<dbReference type="PROSITE" id="PS50115">
    <property type="entry name" value="ARFGAP"/>
    <property type="match status" value="1"/>
</dbReference>
<dbReference type="CDD" id="cd08830">
    <property type="entry name" value="ArfGap_ArfGap1"/>
    <property type="match status" value="1"/>
</dbReference>
<dbReference type="EMBL" id="KV454426">
    <property type="protein sequence ID" value="ODQ82787.1"/>
    <property type="molecule type" value="Genomic_DNA"/>
</dbReference>
<feature type="compositionally biased region" description="Basic and acidic residues" evidence="6">
    <location>
        <begin position="351"/>
        <end position="363"/>
    </location>
</feature>
<evidence type="ECO:0000256" key="4">
    <source>
        <dbReference type="ARBA" id="ARBA00022833"/>
    </source>
</evidence>
<evidence type="ECO:0000259" key="7">
    <source>
        <dbReference type="PROSITE" id="PS50115"/>
    </source>
</evidence>
<dbReference type="PANTHER" id="PTHR46395">
    <property type="entry name" value="ADP-RIBOSYLATION FACTOR GTPASE-ACTIVATING PROTEIN 1"/>
    <property type="match status" value="1"/>
</dbReference>
<dbReference type="GO" id="GO:0008270">
    <property type="term" value="F:zinc ion binding"/>
    <property type="evidence" value="ECO:0007669"/>
    <property type="project" value="UniProtKB-KW"/>
</dbReference>
<dbReference type="GO" id="GO:0005096">
    <property type="term" value="F:GTPase activator activity"/>
    <property type="evidence" value="ECO:0007669"/>
    <property type="project" value="UniProtKB-KW"/>
</dbReference>
<dbReference type="SUPFAM" id="SSF57863">
    <property type="entry name" value="ArfGap/RecO-like zinc finger"/>
    <property type="match status" value="1"/>
</dbReference>
<dbReference type="STRING" id="984486.A0A1E3R095"/>
<dbReference type="Proteomes" id="UP000094336">
    <property type="component" value="Unassembled WGS sequence"/>
</dbReference>
<evidence type="ECO:0000256" key="1">
    <source>
        <dbReference type="ARBA" id="ARBA00022468"/>
    </source>
</evidence>
<feature type="region of interest" description="Disordered" evidence="6">
    <location>
        <begin position="343"/>
        <end position="363"/>
    </location>
</feature>
<evidence type="ECO:0000256" key="3">
    <source>
        <dbReference type="ARBA" id="ARBA00022771"/>
    </source>
</evidence>
<dbReference type="AlphaFoldDB" id="A0A1E3R095"/>
<feature type="compositionally biased region" description="Basic and acidic residues" evidence="6">
    <location>
        <begin position="144"/>
        <end position="158"/>
    </location>
</feature>
<dbReference type="PRINTS" id="PR00405">
    <property type="entry name" value="REVINTRACTNG"/>
</dbReference>
<sequence length="363" mass="39794">MSDWTVDPDTRKKLLSLQKLAGNKKCLDCRAPNPQWASPKFGIFICLECAGVHRGLGVHISFVRSITMDQFKPAELQRMELGGNDNCVAYFEAQGVDMTWAPKQKYDNYVATDYKEKLSCLVEGREFVQPDHTGESLTSMPPAAEHKSQQARNQRAEFADSPTQSRKTTPTPRTKNEAYFSELGSKNEARPDNVHPSQGGKYSGFGNTPTPANGSSLSAFTIDNLQKDPLGTLTKGWGLFTSTVAKSVEEVNTSVIQPGVSKLNDPNLHQEARRAMSQFGAKMQETGKLGAETFSAFTSTLGQPQPQARGKYGQLFDGLGEEQSLFDAGEVEPAFGVAKPKEKTALPGLAGKKEDWGDDWDKF</sequence>
<dbReference type="InterPro" id="IPR001164">
    <property type="entry name" value="ArfGAP_dom"/>
</dbReference>
<dbReference type="GeneID" id="30148557"/>
<evidence type="ECO:0000313" key="8">
    <source>
        <dbReference type="EMBL" id="ODQ82787.1"/>
    </source>
</evidence>
<dbReference type="InterPro" id="IPR037278">
    <property type="entry name" value="ARFGAP/RecO"/>
</dbReference>
<accession>A0A1E3R095</accession>
<keyword evidence="2" id="KW-0479">Metal-binding</keyword>
<keyword evidence="1" id="KW-0343">GTPase activation</keyword>
<dbReference type="GO" id="GO:0032012">
    <property type="term" value="P:regulation of ARF protein signal transduction"/>
    <property type="evidence" value="ECO:0007669"/>
    <property type="project" value="TreeGrafter"/>
</dbReference>
<feature type="region of interest" description="Disordered" evidence="6">
    <location>
        <begin position="131"/>
        <end position="210"/>
    </location>
</feature>
<evidence type="ECO:0000256" key="5">
    <source>
        <dbReference type="PROSITE-ProRule" id="PRU00288"/>
    </source>
</evidence>
<dbReference type="GO" id="GO:0030100">
    <property type="term" value="P:regulation of endocytosis"/>
    <property type="evidence" value="ECO:0007669"/>
    <property type="project" value="TreeGrafter"/>
</dbReference>
<keyword evidence="4" id="KW-0862">Zinc</keyword>
<keyword evidence="3 5" id="KW-0863">Zinc-finger</keyword>
<dbReference type="GO" id="GO:0000139">
    <property type="term" value="C:Golgi membrane"/>
    <property type="evidence" value="ECO:0007669"/>
    <property type="project" value="TreeGrafter"/>
</dbReference>
<evidence type="ECO:0000313" key="9">
    <source>
        <dbReference type="Proteomes" id="UP000094336"/>
    </source>
</evidence>
<keyword evidence="9" id="KW-1185">Reference proteome</keyword>
<proteinExistence type="predicted"/>
<dbReference type="OrthoDB" id="983479at2759"/>
<dbReference type="Pfam" id="PF01412">
    <property type="entry name" value="ArfGap"/>
    <property type="match status" value="1"/>
</dbReference>
<feature type="domain" description="Arf-GAP" evidence="7">
    <location>
        <begin position="11"/>
        <end position="127"/>
    </location>
</feature>
<organism evidence="8 9">
    <name type="scientific">Babjeviella inositovora NRRL Y-12698</name>
    <dbReference type="NCBI Taxonomy" id="984486"/>
    <lineage>
        <taxon>Eukaryota</taxon>
        <taxon>Fungi</taxon>
        <taxon>Dikarya</taxon>
        <taxon>Ascomycota</taxon>
        <taxon>Saccharomycotina</taxon>
        <taxon>Pichiomycetes</taxon>
        <taxon>Serinales incertae sedis</taxon>
        <taxon>Babjeviella</taxon>
    </lineage>
</organism>
<evidence type="ECO:0000256" key="6">
    <source>
        <dbReference type="SAM" id="MobiDB-lite"/>
    </source>
</evidence>
<protein>
    <recommendedName>
        <fullName evidence="7">Arf-GAP domain-containing protein</fullName>
    </recommendedName>
</protein>
<feature type="compositionally biased region" description="Polar residues" evidence="6">
    <location>
        <begin position="161"/>
        <end position="173"/>
    </location>
</feature>
<dbReference type="InterPro" id="IPR038508">
    <property type="entry name" value="ArfGAP_dom_sf"/>
</dbReference>
<evidence type="ECO:0000256" key="2">
    <source>
        <dbReference type="ARBA" id="ARBA00022723"/>
    </source>
</evidence>
<reference evidence="9" key="1">
    <citation type="submission" date="2016-05" db="EMBL/GenBank/DDBJ databases">
        <title>Comparative genomics of biotechnologically important yeasts.</title>
        <authorList>
            <consortium name="DOE Joint Genome Institute"/>
            <person name="Riley R."/>
            <person name="Haridas S."/>
            <person name="Wolfe K.H."/>
            <person name="Lopes M.R."/>
            <person name="Hittinger C.T."/>
            <person name="Goker M."/>
            <person name="Salamov A."/>
            <person name="Wisecaver J."/>
            <person name="Long T.M."/>
            <person name="Aerts A.L."/>
            <person name="Barry K."/>
            <person name="Choi C."/>
            <person name="Clum A."/>
            <person name="Coughlan A.Y."/>
            <person name="Deshpande S."/>
            <person name="Douglass A.P."/>
            <person name="Hanson S.J."/>
            <person name="Klenk H.-P."/>
            <person name="Labutti K."/>
            <person name="Lapidus A."/>
            <person name="Lindquist E."/>
            <person name="Lipzen A."/>
            <person name="Meier-Kolthoff J.P."/>
            <person name="Ohm R.A."/>
            <person name="Otillar R.P."/>
            <person name="Pangilinan J."/>
            <person name="Peng Y."/>
            <person name="Rokas A."/>
            <person name="Rosa C.A."/>
            <person name="Scheuner C."/>
            <person name="Sibirny A.A."/>
            <person name="Slot J.C."/>
            <person name="Stielow J.B."/>
            <person name="Sun H."/>
            <person name="Kurtzman C.P."/>
            <person name="Blackwell M."/>
            <person name="Grigoriev I.V."/>
            <person name="Jeffries T.W."/>
        </authorList>
    </citation>
    <scope>NUCLEOTIDE SEQUENCE [LARGE SCALE GENOMIC DNA]</scope>
    <source>
        <strain evidence="9">NRRL Y-12698</strain>
    </source>
</reference>
<name>A0A1E3R095_9ASCO</name>
<dbReference type="Gene3D" id="1.10.220.150">
    <property type="entry name" value="Arf GTPase activating protein"/>
    <property type="match status" value="1"/>
</dbReference>
<dbReference type="RefSeq" id="XP_018988115.1">
    <property type="nucleotide sequence ID" value="XM_019130704.1"/>
</dbReference>
<dbReference type="SMART" id="SM00105">
    <property type="entry name" value="ArfGap"/>
    <property type="match status" value="1"/>
</dbReference>